<evidence type="ECO:0000313" key="4">
    <source>
        <dbReference type="Proteomes" id="UP000002281"/>
    </source>
</evidence>
<reference evidence="3" key="2">
    <citation type="submission" date="2025-08" db="UniProtKB">
        <authorList>
            <consortium name="Ensembl"/>
        </authorList>
    </citation>
    <scope>IDENTIFICATION</scope>
    <source>
        <strain evidence="3">Thoroughbred</strain>
    </source>
</reference>
<keyword evidence="4" id="KW-1185">Reference proteome</keyword>
<dbReference type="FunCoup" id="F6YH64">
    <property type="interactions" value="1568"/>
</dbReference>
<dbReference type="Gene3D" id="6.20.200.30">
    <property type="match status" value="1"/>
</dbReference>
<dbReference type="PANTHER" id="PTHR12782">
    <property type="entry name" value="MICROSOMAL PROSTAGLANDIN E SYNTHASE-2"/>
    <property type="match status" value="1"/>
</dbReference>
<evidence type="ECO:0000313" key="5">
    <source>
        <dbReference type="VGNC" id="VGNC:21991"/>
    </source>
</evidence>
<dbReference type="Gene3D" id="1.20.1050.10">
    <property type="match status" value="1"/>
</dbReference>
<reference evidence="3 4" key="1">
    <citation type="journal article" date="2009" name="Science">
        <title>Genome sequence, comparative analysis, and population genetics of the domestic horse.</title>
        <authorList>
            <consortium name="Broad Institute Genome Sequencing Platform"/>
            <consortium name="Broad Institute Whole Genome Assembly Team"/>
            <person name="Wade C.M."/>
            <person name="Giulotto E."/>
            <person name="Sigurdsson S."/>
            <person name="Zoli M."/>
            <person name="Gnerre S."/>
            <person name="Imsland F."/>
            <person name="Lear T.L."/>
            <person name="Adelson D.L."/>
            <person name="Bailey E."/>
            <person name="Bellone R.R."/>
            <person name="Bloecker H."/>
            <person name="Distl O."/>
            <person name="Edgar R.C."/>
            <person name="Garber M."/>
            <person name="Leeb T."/>
            <person name="Mauceli E."/>
            <person name="MacLeod J.N."/>
            <person name="Penedo M.C.T."/>
            <person name="Raison J.M."/>
            <person name="Sharpe T."/>
            <person name="Vogel J."/>
            <person name="Andersson L."/>
            <person name="Antczak D.F."/>
            <person name="Biagi T."/>
            <person name="Binns M.M."/>
            <person name="Chowdhary B.P."/>
            <person name="Coleman S.J."/>
            <person name="Della Valle G."/>
            <person name="Fryc S."/>
            <person name="Guerin G."/>
            <person name="Hasegawa T."/>
            <person name="Hill E.W."/>
            <person name="Jurka J."/>
            <person name="Kiialainen A."/>
            <person name="Lindgren G."/>
            <person name="Liu J."/>
            <person name="Magnani E."/>
            <person name="Mickelson J.R."/>
            <person name="Murray J."/>
            <person name="Nergadze S.G."/>
            <person name="Onofrio R."/>
            <person name="Pedroni S."/>
            <person name="Piras M.F."/>
            <person name="Raudsepp T."/>
            <person name="Rocchi M."/>
            <person name="Roeed K.H."/>
            <person name="Ryder O.A."/>
            <person name="Searle S."/>
            <person name="Skow L."/>
            <person name="Swinburne J.E."/>
            <person name="Syvaenen A.C."/>
            <person name="Tozaki T."/>
            <person name="Valberg S.J."/>
            <person name="Vaudin M."/>
            <person name="White J.R."/>
            <person name="Zody M.C."/>
            <person name="Lander E.S."/>
            <person name="Lindblad-Toh K."/>
        </authorList>
    </citation>
    <scope>NUCLEOTIDE SEQUENCE [LARGE SCALE GENOMIC DNA]</scope>
    <source>
        <strain evidence="3 4">Thoroughbred</strain>
    </source>
</reference>
<dbReference type="GeneTree" id="ENSGT00390000000224"/>
<dbReference type="AlphaFoldDB" id="F6YH64"/>
<dbReference type="InterPro" id="IPR034335">
    <property type="entry name" value="PGES2_C"/>
</dbReference>
<evidence type="ECO:0000259" key="2">
    <source>
        <dbReference type="PROSITE" id="PS50405"/>
    </source>
</evidence>
<evidence type="ECO:0000256" key="1">
    <source>
        <dbReference type="SAM" id="MobiDB-lite"/>
    </source>
</evidence>
<dbReference type="InterPro" id="IPR010987">
    <property type="entry name" value="Glutathione-S-Trfase_C-like"/>
</dbReference>
<feature type="compositionally biased region" description="Low complexity" evidence="1">
    <location>
        <begin position="208"/>
        <end position="223"/>
    </location>
</feature>
<dbReference type="PaxDb" id="9796-ENSECAP00000014368"/>
<dbReference type="HOGENOM" id="CLU_011226_0_0_1"/>
<dbReference type="GO" id="GO:0001516">
    <property type="term" value="P:prostaglandin biosynthetic process"/>
    <property type="evidence" value="ECO:0007669"/>
    <property type="project" value="UniProtKB-UniPathway"/>
</dbReference>
<feature type="region of interest" description="Disordered" evidence="1">
    <location>
        <begin position="67"/>
        <end position="112"/>
    </location>
</feature>
<dbReference type="FunFam" id="6.20.200.30:FF:000001">
    <property type="entry name" value="Prostaglandin E synthase 2"/>
    <property type="match status" value="1"/>
</dbReference>
<dbReference type="VGNC" id="VGNC:21991">
    <property type="gene designation" value="PTGES2"/>
</dbReference>
<gene>
    <name evidence="5" type="primary">PTGES2</name>
</gene>
<dbReference type="CDD" id="cd03197">
    <property type="entry name" value="GST_C_mPGES2"/>
    <property type="match status" value="1"/>
</dbReference>
<name>F6YH64_HORSE</name>
<organism evidence="3 4">
    <name type="scientific">Equus caballus</name>
    <name type="common">Horse</name>
    <dbReference type="NCBI Taxonomy" id="9796"/>
    <lineage>
        <taxon>Eukaryota</taxon>
        <taxon>Metazoa</taxon>
        <taxon>Chordata</taxon>
        <taxon>Craniata</taxon>
        <taxon>Vertebrata</taxon>
        <taxon>Euteleostomi</taxon>
        <taxon>Mammalia</taxon>
        <taxon>Eutheria</taxon>
        <taxon>Laurasiatheria</taxon>
        <taxon>Perissodactyla</taxon>
        <taxon>Equidae</taxon>
        <taxon>Equus</taxon>
    </lineage>
</organism>
<dbReference type="InParanoid" id="F6YH64"/>
<feature type="compositionally biased region" description="Low complexity" evidence="1">
    <location>
        <begin position="175"/>
        <end position="200"/>
    </location>
</feature>
<dbReference type="PANTHER" id="PTHR12782:SF5">
    <property type="entry name" value="PROSTAGLANDIN E SYNTHASE 2"/>
    <property type="match status" value="1"/>
</dbReference>
<feature type="domain" description="GST C-terminal" evidence="2">
    <location>
        <begin position="397"/>
        <end position="509"/>
    </location>
</feature>
<proteinExistence type="predicted"/>
<feature type="region of interest" description="Disordered" evidence="1">
    <location>
        <begin position="124"/>
        <end position="241"/>
    </location>
</feature>
<sequence length="509" mass="54653">RPHGKLLAEFPAFGPGHHRDPVYLHVQKPGHLATPRHPRCVSVALTGVWKLGAGHARPVPGALSSPLGVTVAPGNPETTAPLPPPGSFKRSPSSGRLRFARPPAAPVNKHGPGCAGAVALRARSSLGAGPSPPAPTSRAGPGRLRGDGGRARRHRPQGELAAPRGGGAGPGGRPGAVPHGAVAPARPGPPRRALGRAALPDRPPAADPVPVQNVSLLQQGPRLPRLPRPALPGGGGKPRAQGRDQVLLLQEGAHPVGPGRRQLGTADMPGTVLGTCYVDLKSILPLGAREARRQQLNDSSVIISALKTHLVSGQPLEDIITYYPPMKAMNDQGKEVTEFCNKYWLMLDEKEAQRMYSGKEARTEEMKWRQWADDWLVHLISPNVYRTPAEALASFDYIVREGKFGVVEGAVAKYMGAAAMYLISKRLKSRHHLQDDVRVDLYEAANKWVAAVGKDRPFMGGQKPNLADLAVYGVLRVMEGLEAFDDLMRHTHIQPWYLRVEKAIAEAPH</sequence>
<dbReference type="SUPFAM" id="SSF47616">
    <property type="entry name" value="GST C-terminal domain-like"/>
    <property type="match status" value="1"/>
</dbReference>
<feature type="compositionally biased region" description="Gly residues" evidence="1">
    <location>
        <begin position="164"/>
        <end position="174"/>
    </location>
</feature>
<dbReference type="Proteomes" id="UP000002281">
    <property type="component" value="Chromosome 25"/>
</dbReference>
<dbReference type="Ensembl" id="ENSECAT00000017674.4">
    <property type="protein sequence ID" value="ENSECAP00000014368.4"/>
    <property type="gene ID" value="ENSECAG00000016744.4"/>
</dbReference>
<dbReference type="GO" id="GO:0050220">
    <property type="term" value="F:prostaglandin-E synthase activity"/>
    <property type="evidence" value="ECO:0000318"/>
    <property type="project" value="GO_Central"/>
</dbReference>
<reference evidence="3" key="3">
    <citation type="submission" date="2025-09" db="UniProtKB">
        <authorList>
            <consortium name="Ensembl"/>
        </authorList>
    </citation>
    <scope>IDENTIFICATION</scope>
    <source>
        <strain evidence="3">Thoroughbred</strain>
    </source>
</reference>
<dbReference type="FunFam" id="1.20.1050.10:FF:000028">
    <property type="entry name" value="Prostaglandin E synthase 2"/>
    <property type="match status" value="1"/>
</dbReference>
<dbReference type="STRING" id="9796.ENSECAP00000014368"/>
<evidence type="ECO:0000313" key="3">
    <source>
        <dbReference type="Ensembl" id="ENSECAP00000014368.4"/>
    </source>
</evidence>
<protein>
    <submittedName>
        <fullName evidence="3">Prostaglandin E synthase 2</fullName>
    </submittedName>
</protein>
<dbReference type="InterPro" id="IPR036282">
    <property type="entry name" value="Glutathione-S-Trfase_C_sf"/>
</dbReference>
<dbReference type="Bgee" id="ENSECAG00000016744">
    <property type="expression patterns" value="Expressed in muscle tissue and 23 other cell types or tissues"/>
</dbReference>
<dbReference type="UniPathway" id="UPA00662"/>
<accession>F6YH64</accession>
<dbReference type="GO" id="GO:0005739">
    <property type="term" value="C:mitochondrion"/>
    <property type="evidence" value="ECO:0000318"/>
    <property type="project" value="GO_Central"/>
</dbReference>
<dbReference type="PROSITE" id="PS50405">
    <property type="entry name" value="GST_CTER"/>
    <property type="match status" value="1"/>
</dbReference>